<accession>A0A5B0S476</accession>
<protein>
    <submittedName>
        <fullName evidence="3">Uncharacterized protein</fullName>
    </submittedName>
</protein>
<name>A0A5B0S476_PUCGR</name>
<feature type="compositionally biased region" description="Polar residues" evidence="1">
    <location>
        <begin position="109"/>
        <end position="119"/>
    </location>
</feature>
<feature type="transmembrane region" description="Helical" evidence="2">
    <location>
        <begin position="146"/>
        <end position="165"/>
    </location>
</feature>
<dbReference type="Proteomes" id="UP000325313">
    <property type="component" value="Unassembled WGS sequence"/>
</dbReference>
<reference evidence="3 4" key="1">
    <citation type="submission" date="2019-05" db="EMBL/GenBank/DDBJ databases">
        <title>Emergence of the Ug99 lineage of the wheat stem rust pathogen through somatic hybridization.</title>
        <authorList>
            <person name="Li F."/>
            <person name="Upadhyaya N.M."/>
            <person name="Sperschneider J."/>
            <person name="Matny O."/>
            <person name="Nguyen-Phuc H."/>
            <person name="Mago R."/>
            <person name="Raley C."/>
            <person name="Miller M.E."/>
            <person name="Silverstein K.A.T."/>
            <person name="Henningsen E."/>
            <person name="Hirsch C.D."/>
            <person name="Visser B."/>
            <person name="Pretorius Z.A."/>
            <person name="Steffenson B.J."/>
            <person name="Schwessinger B."/>
            <person name="Dodds P.N."/>
            <person name="Figueroa M."/>
        </authorList>
    </citation>
    <scope>NUCLEOTIDE SEQUENCE [LARGE SCALE GENOMIC DNA]</scope>
    <source>
        <strain evidence="3 4">Ug99</strain>
    </source>
</reference>
<gene>
    <name evidence="3" type="ORF">PGTUg99_028619</name>
</gene>
<sequence length="171" mass="18536">MASEVDLLISKKTRASPNLSANHIWCFCHKIALILNTGLKALQLINKGLIESRGNTLGFSPDLASIIKESEEPEEPNQVVAEDMAMKFCPQGQVKNRTGSDGGDGEGDPNSSDIPANGGSNIDTVLKKITSSAAKRSKYNMWCTKLNFNGLSLIAGFGIWWNIVFQSQHQG</sequence>
<keyword evidence="2" id="KW-1133">Transmembrane helix</keyword>
<evidence type="ECO:0000313" key="4">
    <source>
        <dbReference type="Proteomes" id="UP000325313"/>
    </source>
</evidence>
<comment type="caution">
    <text evidence="3">The sequence shown here is derived from an EMBL/GenBank/DDBJ whole genome shotgun (WGS) entry which is preliminary data.</text>
</comment>
<evidence type="ECO:0000256" key="1">
    <source>
        <dbReference type="SAM" id="MobiDB-lite"/>
    </source>
</evidence>
<keyword evidence="2" id="KW-0472">Membrane</keyword>
<proteinExistence type="predicted"/>
<evidence type="ECO:0000313" key="3">
    <source>
        <dbReference type="EMBL" id="KAA1131534.1"/>
    </source>
</evidence>
<feature type="region of interest" description="Disordered" evidence="1">
    <location>
        <begin position="91"/>
        <end position="119"/>
    </location>
</feature>
<dbReference type="EMBL" id="VDEP01000103">
    <property type="protein sequence ID" value="KAA1131534.1"/>
    <property type="molecule type" value="Genomic_DNA"/>
</dbReference>
<dbReference type="AlphaFoldDB" id="A0A5B0S476"/>
<keyword evidence="2" id="KW-0812">Transmembrane</keyword>
<organism evidence="3 4">
    <name type="scientific">Puccinia graminis f. sp. tritici</name>
    <dbReference type="NCBI Taxonomy" id="56615"/>
    <lineage>
        <taxon>Eukaryota</taxon>
        <taxon>Fungi</taxon>
        <taxon>Dikarya</taxon>
        <taxon>Basidiomycota</taxon>
        <taxon>Pucciniomycotina</taxon>
        <taxon>Pucciniomycetes</taxon>
        <taxon>Pucciniales</taxon>
        <taxon>Pucciniaceae</taxon>
        <taxon>Puccinia</taxon>
    </lineage>
</organism>
<evidence type="ECO:0000256" key="2">
    <source>
        <dbReference type="SAM" id="Phobius"/>
    </source>
</evidence>